<evidence type="ECO:0000313" key="3">
    <source>
        <dbReference type="EMBL" id="CAL1132264.1"/>
    </source>
</evidence>
<reference evidence="3" key="2">
    <citation type="submission" date="2024-04" db="EMBL/GenBank/DDBJ databases">
        <authorList>
            <person name="Chen Y."/>
            <person name="Shah S."/>
            <person name="Dougan E. K."/>
            <person name="Thang M."/>
            <person name="Chan C."/>
        </authorList>
    </citation>
    <scope>NUCLEOTIDE SEQUENCE [LARGE SCALE GENOMIC DNA]</scope>
</reference>
<sequence length="285" mass="31671">MEEISPKLQREVGGTEDASRLKFTCLEDFAGHGHQDWYDLVDSDEDMVMPDTALVPEAQAGMDMWLRNVFAEGSRTSVDVVAEGASGRILGYCAYRFEGALQSPWLHLLGIAVDAQNRRRGLAQHLLRAALRGAAEAGASAALLHVRVENHAAQRLYRRLGFLRVARVQGYYTENDAWELLRELPAMALRPVDLPEVMKLRAQGLPRSAVERALRWTQNDLQMAQELAAGRILQVSGEALRETQQSTALMAADEKMSSGMILLGETSENLCIFFHMLPAMNICSF</sequence>
<feature type="domain" description="N-acetyltransferase" evidence="1">
    <location>
        <begin position="38"/>
        <end position="185"/>
    </location>
</feature>
<protein>
    <submittedName>
        <fullName evidence="4">N-alpha-acetyltransferase 10 (N-termina l acetyltransferase complex ARD1 subunit homolog A) (NatA catalytic subunit Naa10)</fullName>
    </submittedName>
</protein>
<evidence type="ECO:0000313" key="5">
    <source>
        <dbReference type="Proteomes" id="UP001152797"/>
    </source>
</evidence>
<evidence type="ECO:0000259" key="1">
    <source>
        <dbReference type="PROSITE" id="PS51186"/>
    </source>
</evidence>
<dbReference type="Proteomes" id="UP001152797">
    <property type="component" value="Unassembled WGS sequence"/>
</dbReference>
<reference evidence="2" key="1">
    <citation type="submission" date="2022-10" db="EMBL/GenBank/DDBJ databases">
        <authorList>
            <person name="Chen Y."/>
            <person name="Dougan E. K."/>
            <person name="Chan C."/>
            <person name="Rhodes N."/>
            <person name="Thang M."/>
        </authorList>
    </citation>
    <scope>NUCLEOTIDE SEQUENCE</scope>
</reference>
<dbReference type="SUPFAM" id="SSF55729">
    <property type="entry name" value="Acyl-CoA N-acyltransferases (Nat)"/>
    <property type="match status" value="1"/>
</dbReference>
<keyword evidence="5" id="KW-1185">Reference proteome</keyword>
<dbReference type="InterPro" id="IPR016181">
    <property type="entry name" value="Acyl_CoA_acyltransferase"/>
</dbReference>
<dbReference type="EMBL" id="CAMXCT020000445">
    <property type="protein sequence ID" value="CAL1132264.1"/>
    <property type="molecule type" value="Genomic_DNA"/>
</dbReference>
<dbReference type="CDD" id="cd04301">
    <property type="entry name" value="NAT_SF"/>
    <property type="match status" value="1"/>
</dbReference>
<dbReference type="PROSITE" id="PS51186">
    <property type="entry name" value="GNAT"/>
    <property type="match status" value="1"/>
</dbReference>
<name>A0A9P1FJ02_9DINO</name>
<evidence type="ECO:0000313" key="2">
    <source>
        <dbReference type="EMBL" id="CAI3978889.1"/>
    </source>
</evidence>
<dbReference type="Gene3D" id="3.40.630.30">
    <property type="match status" value="1"/>
</dbReference>
<evidence type="ECO:0000313" key="4">
    <source>
        <dbReference type="EMBL" id="CAL4766201.1"/>
    </source>
</evidence>
<dbReference type="OrthoDB" id="412051at2759"/>
<comment type="caution">
    <text evidence="2">The sequence shown here is derived from an EMBL/GenBank/DDBJ whole genome shotgun (WGS) entry which is preliminary data.</text>
</comment>
<dbReference type="Pfam" id="PF00583">
    <property type="entry name" value="Acetyltransf_1"/>
    <property type="match status" value="1"/>
</dbReference>
<dbReference type="InterPro" id="IPR000182">
    <property type="entry name" value="GNAT_dom"/>
</dbReference>
<dbReference type="GO" id="GO:0016747">
    <property type="term" value="F:acyltransferase activity, transferring groups other than amino-acyl groups"/>
    <property type="evidence" value="ECO:0007669"/>
    <property type="project" value="InterPro"/>
</dbReference>
<gene>
    <name evidence="2" type="ORF">C1SCF055_LOCUS6885</name>
</gene>
<organism evidence="2">
    <name type="scientific">Cladocopium goreaui</name>
    <dbReference type="NCBI Taxonomy" id="2562237"/>
    <lineage>
        <taxon>Eukaryota</taxon>
        <taxon>Sar</taxon>
        <taxon>Alveolata</taxon>
        <taxon>Dinophyceae</taxon>
        <taxon>Suessiales</taxon>
        <taxon>Symbiodiniaceae</taxon>
        <taxon>Cladocopium</taxon>
    </lineage>
</organism>
<dbReference type="EMBL" id="CAMXCT030000445">
    <property type="protein sequence ID" value="CAL4766201.1"/>
    <property type="molecule type" value="Genomic_DNA"/>
</dbReference>
<dbReference type="PANTHER" id="PTHR43072">
    <property type="entry name" value="N-ACETYLTRANSFERASE"/>
    <property type="match status" value="1"/>
</dbReference>
<accession>A0A9P1FJ02</accession>
<dbReference type="AlphaFoldDB" id="A0A9P1FJ02"/>
<dbReference type="EMBL" id="CAMXCT010000445">
    <property type="protein sequence ID" value="CAI3978889.1"/>
    <property type="molecule type" value="Genomic_DNA"/>
</dbReference>
<proteinExistence type="predicted"/>